<comment type="caution">
    <text evidence="1">The sequence shown here is derived from an EMBL/GenBank/DDBJ whole genome shotgun (WGS) entry which is preliminary data.</text>
</comment>
<proteinExistence type="predicted"/>
<keyword evidence="2" id="KW-1185">Reference proteome</keyword>
<reference evidence="1 2" key="1">
    <citation type="journal article" date="2019" name="Sci. Rep.">
        <title>Orb-weaving spider Araneus ventricosus genome elucidates the spidroin gene catalogue.</title>
        <authorList>
            <person name="Kono N."/>
            <person name="Nakamura H."/>
            <person name="Ohtoshi R."/>
            <person name="Moran D.A.P."/>
            <person name="Shinohara A."/>
            <person name="Yoshida Y."/>
            <person name="Fujiwara M."/>
            <person name="Mori M."/>
            <person name="Tomita M."/>
            <person name="Arakawa K."/>
        </authorList>
    </citation>
    <scope>NUCLEOTIDE SEQUENCE [LARGE SCALE GENOMIC DNA]</scope>
</reference>
<name>A0A4Y2G6L0_ARAVE</name>
<dbReference type="EMBL" id="BGPR01098197">
    <property type="protein sequence ID" value="GBM48248.1"/>
    <property type="molecule type" value="Genomic_DNA"/>
</dbReference>
<evidence type="ECO:0000313" key="1">
    <source>
        <dbReference type="EMBL" id="GBM48248.1"/>
    </source>
</evidence>
<evidence type="ECO:0000313" key="2">
    <source>
        <dbReference type="Proteomes" id="UP000499080"/>
    </source>
</evidence>
<sequence>MARGNPHSRSEARLWLEELVRSMDFAVWRNGDITFDQGAQTMTPDALQQICLDEHRDSYVIFYLDDQDTPSSPNEYLNNLEARLESVHAFGLESELNWPVETNEDSL</sequence>
<gene>
    <name evidence="1" type="ORF">AVEN_232146_1</name>
</gene>
<organism evidence="1 2">
    <name type="scientific">Araneus ventricosus</name>
    <name type="common">Orbweaver spider</name>
    <name type="synonym">Epeira ventricosa</name>
    <dbReference type="NCBI Taxonomy" id="182803"/>
    <lineage>
        <taxon>Eukaryota</taxon>
        <taxon>Metazoa</taxon>
        <taxon>Ecdysozoa</taxon>
        <taxon>Arthropoda</taxon>
        <taxon>Chelicerata</taxon>
        <taxon>Arachnida</taxon>
        <taxon>Araneae</taxon>
        <taxon>Araneomorphae</taxon>
        <taxon>Entelegynae</taxon>
        <taxon>Araneoidea</taxon>
        <taxon>Araneidae</taxon>
        <taxon>Araneus</taxon>
    </lineage>
</organism>
<dbReference type="AlphaFoldDB" id="A0A4Y2G6L0"/>
<dbReference type="Proteomes" id="UP000499080">
    <property type="component" value="Unassembled WGS sequence"/>
</dbReference>
<accession>A0A4Y2G6L0</accession>
<protein>
    <submittedName>
        <fullName evidence="1">Uncharacterized protein</fullName>
    </submittedName>
</protein>